<dbReference type="PANTHER" id="PTHR45138">
    <property type="entry name" value="REGULATORY COMPONENTS OF SENSORY TRANSDUCTION SYSTEM"/>
    <property type="match status" value="1"/>
</dbReference>
<feature type="transmembrane region" description="Helical" evidence="4">
    <location>
        <begin position="466"/>
        <end position="483"/>
    </location>
</feature>
<dbReference type="SMART" id="SM00267">
    <property type="entry name" value="GGDEF"/>
    <property type="match status" value="1"/>
</dbReference>
<dbReference type="InterPro" id="IPR050469">
    <property type="entry name" value="Diguanylate_Cyclase"/>
</dbReference>
<feature type="domain" description="GGDEF" evidence="5">
    <location>
        <begin position="540"/>
        <end position="676"/>
    </location>
</feature>
<dbReference type="PROSITE" id="PS50887">
    <property type="entry name" value="GGDEF"/>
    <property type="match status" value="1"/>
</dbReference>
<keyword evidence="3" id="KW-0175">Coiled coil</keyword>
<dbReference type="STRING" id="1080227.A8L45_04405"/>
<dbReference type="SUPFAM" id="SSF48452">
    <property type="entry name" value="TPR-like"/>
    <property type="match status" value="2"/>
</dbReference>
<dbReference type="Proteomes" id="UP000094936">
    <property type="component" value="Unassembled WGS sequence"/>
</dbReference>
<accession>A0A1C3EQ80</accession>
<dbReference type="InterPro" id="IPR029787">
    <property type="entry name" value="Nucleotide_cyclase"/>
</dbReference>
<dbReference type="EMBL" id="LYBM01000004">
    <property type="protein sequence ID" value="ODA35407.1"/>
    <property type="molecule type" value="Genomic_DNA"/>
</dbReference>
<dbReference type="InterPro" id="IPR011990">
    <property type="entry name" value="TPR-like_helical_dom_sf"/>
</dbReference>
<keyword evidence="4" id="KW-0472">Membrane</keyword>
<dbReference type="CDD" id="cd01949">
    <property type="entry name" value="GGDEF"/>
    <property type="match status" value="1"/>
</dbReference>
<evidence type="ECO:0000313" key="6">
    <source>
        <dbReference type="EMBL" id="ODA35407.1"/>
    </source>
</evidence>
<proteinExistence type="predicted"/>
<dbReference type="EC" id="2.7.7.65" evidence="1"/>
<sequence length="684" mass="78858">MPFTADREKDWMRNIKTSWYFYFLIIASMVTGSFILYPSLVERYENDKENAKKQIFSVEKALQLTEIGRELSLIRTSPDLDTEERLRQLEKIDAENILQSNPLLYASFLLVEIEAFLRGNDRDGVEEAREKAWNYCQSSDQKWLCARVLTHKSYDNLRLGQYDLAQKNLNEALPYAEESNDLHALMTININFTTVHLQNQKLATAKYYLSKAENYERRLPEPGVKSIIQGLKAMLAIRFEDWDNAEYYLKLGLDDPNIDGSPLELSTNVMHYFNLIFVEAKRNNLEQAWAYLDKARDIIDQMGDSGFEGFYKTVEASIYLDEGKLDSAYQSINDALSSEEFKPFVYDYSSAQLTKADILLAMNKIEEAKELYLTLLNKKVLAKDISHQAVIYKSLSDAYERKGDIQSAYNFLKKHYNARFEYEQSMHQDEMDKISIEYYEGVKEREITILKTERALKASKLAREQMQNNVLVVVVLLILFFVFNQIRRLRKMKAVNESLLTSNSKLNEEANKDSLTGLRNRRFLSHYLEQLTTSPLATGLSFTIGILDLDDFKHFNDDYGHNIGDLVLIEAAKRLQKAIRREDTLVRWGGEEFLCVLQDTDSKNIDIVMDRLCKSVGSTPFIIGDLSLNVTLTMGAVNHIPVSKLASDWPSILHRADVELYKAKQEGKNKYRSVSAANKETEIV</sequence>
<dbReference type="OrthoDB" id="6191081at2"/>
<feature type="transmembrane region" description="Helical" evidence="4">
    <location>
        <begin position="20"/>
        <end position="40"/>
    </location>
</feature>
<dbReference type="Gene3D" id="1.25.40.10">
    <property type="entry name" value="Tetratricopeptide repeat domain"/>
    <property type="match status" value="2"/>
</dbReference>
<dbReference type="NCBIfam" id="TIGR00254">
    <property type="entry name" value="GGDEF"/>
    <property type="match status" value="1"/>
</dbReference>
<protein>
    <recommendedName>
        <fullName evidence="1">diguanylate cyclase</fullName>
        <ecNumber evidence="1">2.7.7.65</ecNumber>
    </recommendedName>
</protein>
<keyword evidence="4" id="KW-0812">Transmembrane</keyword>
<dbReference type="InterPro" id="IPR000160">
    <property type="entry name" value="GGDEF_dom"/>
</dbReference>
<keyword evidence="4" id="KW-1133">Transmembrane helix</keyword>
<evidence type="ECO:0000256" key="3">
    <source>
        <dbReference type="SAM" id="Coils"/>
    </source>
</evidence>
<comment type="caution">
    <text evidence="6">The sequence shown here is derived from an EMBL/GenBank/DDBJ whole genome shotgun (WGS) entry which is preliminary data.</text>
</comment>
<keyword evidence="7" id="KW-1185">Reference proteome</keyword>
<evidence type="ECO:0000313" key="7">
    <source>
        <dbReference type="Proteomes" id="UP000094936"/>
    </source>
</evidence>
<evidence type="ECO:0000256" key="1">
    <source>
        <dbReference type="ARBA" id="ARBA00012528"/>
    </source>
</evidence>
<dbReference type="SUPFAM" id="SSF55073">
    <property type="entry name" value="Nucleotide cyclase"/>
    <property type="match status" value="1"/>
</dbReference>
<evidence type="ECO:0000256" key="4">
    <source>
        <dbReference type="SAM" id="Phobius"/>
    </source>
</evidence>
<dbReference type="Pfam" id="PF00990">
    <property type="entry name" value="GGDEF"/>
    <property type="match status" value="1"/>
</dbReference>
<dbReference type="GO" id="GO:0052621">
    <property type="term" value="F:diguanylate cyclase activity"/>
    <property type="evidence" value="ECO:0007669"/>
    <property type="project" value="UniProtKB-EC"/>
</dbReference>
<name>A0A1C3EQ80_9GAMM</name>
<evidence type="ECO:0000259" key="5">
    <source>
        <dbReference type="PROSITE" id="PS50887"/>
    </source>
</evidence>
<dbReference type="PANTHER" id="PTHR45138:SF9">
    <property type="entry name" value="DIGUANYLATE CYCLASE DGCM-RELATED"/>
    <property type="match status" value="1"/>
</dbReference>
<feature type="coiled-coil region" evidence="3">
    <location>
        <begin position="449"/>
        <end position="509"/>
    </location>
</feature>
<dbReference type="Gene3D" id="3.30.70.270">
    <property type="match status" value="1"/>
</dbReference>
<comment type="catalytic activity">
    <reaction evidence="2">
        <text>2 GTP = 3',3'-c-di-GMP + 2 diphosphate</text>
        <dbReference type="Rhea" id="RHEA:24898"/>
        <dbReference type="ChEBI" id="CHEBI:33019"/>
        <dbReference type="ChEBI" id="CHEBI:37565"/>
        <dbReference type="ChEBI" id="CHEBI:58805"/>
        <dbReference type="EC" id="2.7.7.65"/>
    </reaction>
</comment>
<evidence type="ECO:0000256" key="2">
    <source>
        <dbReference type="ARBA" id="ARBA00034247"/>
    </source>
</evidence>
<organism evidence="6 7">
    <name type="scientific">Veronia pacifica</name>
    <dbReference type="NCBI Taxonomy" id="1080227"/>
    <lineage>
        <taxon>Bacteria</taxon>
        <taxon>Pseudomonadati</taxon>
        <taxon>Pseudomonadota</taxon>
        <taxon>Gammaproteobacteria</taxon>
        <taxon>Vibrionales</taxon>
        <taxon>Vibrionaceae</taxon>
        <taxon>Veronia</taxon>
    </lineage>
</organism>
<dbReference type="AlphaFoldDB" id="A0A1C3EQ80"/>
<reference evidence="6 7" key="1">
    <citation type="submission" date="2016-05" db="EMBL/GenBank/DDBJ databases">
        <title>Genomic Taxonomy of the Vibrionaceae.</title>
        <authorList>
            <person name="Gomez-Gil B."/>
            <person name="Enciso-Ibarra J."/>
        </authorList>
    </citation>
    <scope>NUCLEOTIDE SEQUENCE [LARGE SCALE GENOMIC DNA]</scope>
    <source>
        <strain evidence="6 7">CAIM 1920</strain>
    </source>
</reference>
<gene>
    <name evidence="6" type="ORF">A8L45_04405</name>
</gene>
<dbReference type="InterPro" id="IPR043128">
    <property type="entry name" value="Rev_trsase/Diguanyl_cyclase"/>
</dbReference>